<dbReference type="InterPro" id="IPR013498">
    <property type="entry name" value="Topo_IA_Znf"/>
</dbReference>
<dbReference type="Gene3D" id="3.40.50.140">
    <property type="match status" value="1"/>
</dbReference>
<dbReference type="PROSITE" id="PS50880">
    <property type="entry name" value="TOPRIM"/>
    <property type="match status" value="1"/>
</dbReference>
<comment type="subunit">
    <text evidence="10">Monomer.</text>
</comment>
<dbReference type="CDD" id="cd03363">
    <property type="entry name" value="TOPRIM_TopoIA_TopoI"/>
    <property type="match status" value="1"/>
</dbReference>
<dbReference type="InterPro" id="IPR013824">
    <property type="entry name" value="Topo_IA_cen_sub1"/>
</dbReference>
<dbReference type="SMART" id="SM00437">
    <property type="entry name" value="TOP1Ac"/>
    <property type="match status" value="1"/>
</dbReference>
<dbReference type="Pfam" id="PF01751">
    <property type="entry name" value="Toprim"/>
    <property type="match status" value="1"/>
</dbReference>
<feature type="site" description="Interaction with DNA" evidence="10">
    <location>
        <position position="138"/>
    </location>
</feature>
<dbReference type="Proteomes" id="UP000620075">
    <property type="component" value="Unassembled WGS sequence"/>
</dbReference>
<evidence type="ECO:0000256" key="1">
    <source>
        <dbReference type="ARBA" id="ARBA00000213"/>
    </source>
</evidence>
<dbReference type="InterPro" id="IPR023405">
    <property type="entry name" value="Topo_IA_core_domain"/>
</dbReference>
<dbReference type="PANTHER" id="PTHR42785">
    <property type="entry name" value="DNA TOPOISOMERASE, TYPE IA, CORE"/>
    <property type="match status" value="1"/>
</dbReference>
<dbReference type="Pfam" id="PF01396">
    <property type="entry name" value="Zn_ribbon_Top1"/>
    <property type="match status" value="4"/>
</dbReference>
<feature type="active site" description="O-(5'-phospho-DNA)-tyrosine intermediate" evidence="10">
    <location>
        <position position="301"/>
    </location>
</feature>
<keyword evidence="5" id="KW-0862">Zinc</keyword>
<reference evidence="14 15" key="1">
    <citation type="submission" date="2020-10" db="EMBL/GenBank/DDBJ databases">
        <title>Ca. Dormibacterota MAGs.</title>
        <authorList>
            <person name="Montgomery K."/>
        </authorList>
    </citation>
    <scope>NUCLEOTIDE SEQUENCE [LARGE SCALE GENOMIC DNA]</scope>
    <source>
        <strain evidence="14">SC8811_S16_3</strain>
    </source>
</reference>
<dbReference type="InterPro" id="IPR034149">
    <property type="entry name" value="TOPRIM_TopoI"/>
</dbReference>
<keyword evidence="9 10" id="KW-0413">Isomerase</keyword>
<dbReference type="GO" id="GO:0008270">
    <property type="term" value="F:zinc ion binding"/>
    <property type="evidence" value="ECO:0007669"/>
    <property type="project" value="UniProtKB-KW"/>
</dbReference>
<evidence type="ECO:0000256" key="3">
    <source>
        <dbReference type="ARBA" id="ARBA00022723"/>
    </source>
</evidence>
<evidence type="ECO:0000256" key="10">
    <source>
        <dbReference type="HAMAP-Rule" id="MF_00952"/>
    </source>
</evidence>
<feature type="site" description="Interaction with DNA" evidence="10">
    <location>
        <position position="33"/>
    </location>
</feature>
<dbReference type="NCBIfam" id="TIGR01051">
    <property type="entry name" value="topA_bact"/>
    <property type="match status" value="1"/>
</dbReference>
<dbReference type="InterPro" id="IPR013497">
    <property type="entry name" value="Topo_IA_cen"/>
</dbReference>
<proteinExistence type="inferred from homology"/>
<dbReference type="GO" id="GO:0006265">
    <property type="term" value="P:DNA topological change"/>
    <property type="evidence" value="ECO:0007669"/>
    <property type="project" value="UniProtKB-UniRule"/>
</dbReference>
<feature type="region of interest" description="Disordered" evidence="11">
    <location>
        <begin position="740"/>
        <end position="761"/>
    </location>
</feature>
<dbReference type="GO" id="GO:0005694">
    <property type="term" value="C:chromosome"/>
    <property type="evidence" value="ECO:0007669"/>
    <property type="project" value="InterPro"/>
</dbReference>
<accession>A0A934NHH5</accession>
<keyword evidence="7 10" id="KW-0799">Topoisomerase</keyword>
<keyword evidence="6" id="KW-0460">Magnesium</keyword>
<dbReference type="PRINTS" id="PR00417">
    <property type="entry name" value="PRTPISMRASEI"/>
</dbReference>
<dbReference type="InterPro" id="IPR000380">
    <property type="entry name" value="Topo_IA"/>
</dbReference>
<feature type="domain" description="Topo IA-type catalytic" evidence="13">
    <location>
        <begin position="127"/>
        <end position="556"/>
    </location>
</feature>
<dbReference type="PROSITE" id="PS52039">
    <property type="entry name" value="TOPO_IA_2"/>
    <property type="match status" value="1"/>
</dbReference>
<comment type="function">
    <text evidence="10">Releases the supercoiling and torsional tension of DNA, which is introduced during the DNA replication and transcription, by transiently cleaving and rejoining one strand of the DNA duplex. Introduces a single-strand break via transesterification at a target site in duplex DNA. The scissile phosphodiester is attacked by the catalytic tyrosine of the enzyme, resulting in the formation of a DNA-(5'-phosphotyrosyl)-enzyme intermediate and the expulsion of a 3'-OH DNA strand. The free DNA strand then undergoes passage around the unbroken strand, thus removing DNA supercoils. Finally, in the religation step, the DNA 3'-OH attacks the covalent intermediate to expel the active-site tyrosine and restore the DNA phosphodiester backbone.</text>
</comment>
<protein>
    <recommendedName>
        <fullName evidence="10">DNA topoisomerase 1</fullName>
        <ecNumber evidence="10">5.6.2.1</ecNumber>
    </recommendedName>
    <alternativeName>
        <fullName evidence="10">DNA topoisomerase I</fullName>
    </alternativeName>
</protein>
<dbReference type="SMART" id="SM00436">
    <property type="entry name" value="TOP1Bc"/>
    <property type="match status" value="1"/>
</dbReference>
<keyword evidence="3" id="KW-0479">Metal-binding</keyword>
<keyword evidence="8 10" id="KW-0238">DNA-binding</keyword>
<dbReference type="GO" id="GO:0003917">
    <property type="term" value="F:DNA topoisomerase type I (single strand cut, ATP-independent) activity"/>
    <property type="evidence" value="ECO:0007669"/>
    <property type="project" value="UniProtKB-UniRule"/>
</dbReference>
<feature type="region of interest" description="Disordered" evidence="11">
    <location>
        <begin position="328"/>
        <end position="363"/>
    </location>
</feature>
<name>A0A934NHH5_9BACT</name>
<feature type="domain" description="Toprim" evidence="12">
    <location>
        <begin position="3"/>
        <end position="111"/>
    </location>
</feature>
<evidence type="ECO:0000256" key="4">
    <source>
        <dbReference type="ARBA" id="ARBA00022771"/>
    </source>
</evidence>
<dbReference type="InterPro" id="IPR013826">
    <property type="entry name" value="Topo_IA_cen_sub3"/>
</dbReference>
<evidence type="ECO:0000313" key="15">
    <source>
        <dbReference type="Proteomes" id="UP000620075"/>
    </source>
</evidence>
<dbReference type="InterPro" id="IPR003601">
    <property type="entry name" value="Topo_IA_2"/>
</dbReference>
<evidence type="ECO:0000256" key="5">
    <source>
        <dbReference type="ARBA" id="ARBA00022833"/>
    </source>
</evidence>
<dbReference type="InterPro" id="IPR023406">
    <property type="entry name" value="Topo_IA_AS"/>
</dbReference>
<feature type="site" description="Interaction with DNA" evidence="10">
    <location>
        <position position="153"/>
    </location>
</feature>
<dbReference type="InterPro" id="IPR013825">
    <property type="entry name" value="Topo_IA_cen_sub2"/>
</dbReference>
<feature type="compositionally biased region" description="Basic and acidic residues" evidence="11">
    <location>
        <begin position="333"/>
        <end position="363"/>
    </location>
</feature>
<dbReference type="PANTHER" id="PTHR42785:SF1">
    <property type="entry name" value="DNA TOPOISOMERASE"/>
    <property type="match status" value="1"/>
</dbReference>
<organism evidence="14 15">
    <name type="scientific">Candidatus Dormiibacter inghamiae</name>
    <dbReference type="NCBI Taxonomy" id="3127013"/>
    <lineage>
        <taxon>Bacteria</taxon>
        <taxon>Bacillati</taxon>
        <taxon>Candidatus Dormiibacterota</taxon>
        <taxon>Candidatus Dormibacteria</taxon>
        <taxon>Candidatus Dormibacterales</taxon>
        <taxon>Candidatus Dormibacteraceae</taxon>
        <taxon>Candidatus Dormiibacter</taxon>
    </lineage>
</organism>
<evidence type="ECO:0000259" key="13">
    <source>
        <dbReference type="PROSITE" id="PS52039"/>
    </source>
</evidence>
<dbReference type="EC" id="5.6.2.1" evidence="10"/>
<dbReference type="InterPro" id="IPR028612">
    <property type="entry name" value="Topoisom_1_IA"/>
</dbReference>
<evidence type="ECO:0000256" key="7">
    <source>
        <dbReference type="ARBA" id="ARBA00023029"/>
    </source>
</evidence>
<evidence type="ECO:0000256" key="11">
    <source>
        <dbReference type="SAM" id="MobiDB-lite"/>
    </source>
</evidence>
<dbReference type="AlphaFoldDB" id="A0A934NHH5"/>
<dbReference type="HAMAP" id="MF_00952">
    <property type="entry name" value="Topoisom_1_prok"/>
    <property type="match status" value="1"/>
</dbReference>
<dbReference type="InterPro" id="IPR003602">
    <property type="entry name" value="Topo_IA_DNA-bd_dom"/>
</dbReference>
<evidence type="ECO:0000259" key="12">
    <source>
        <dbReference type="PROSITE" id="PS50880"/>
    </source>
</evidence>
<dbReference type="InterPro" id="IPR005733">
    <property type="entry name" value="TopoI_bac-type"/>
</dbReference>
<dbReference type="InterPro" id="IPR006171">
    <property type="entry name" value="TOPRIM_dom"/>
</dbReference>
<comment type="similarity">
    <text evidence="2 10">Belongs to the type IA topoisomerase family.</text>
</comment>
<feature type="site" description="Interaction with DNA" evidence="10">
    <location>
        <position position="137"/>
    </location>
</feature>
<comment type="caution">
    <text evidence="10">Lacks conserved residue(s) required for the propagation of feature annotation.</text>
</comment>
<keyword evidence="4" id="KW-0863">Zinc-finger</keyword>
<dbReference type="GO" id="GO:0003677">
    <property type="term" value="F:DNA binding"/>
    <property type="evidence" value="ECO:0007669"/>
    <property type="project" value="UniProtKB-KW"/>
</dbReference>
<dbReference type="RefSeq" id="WP_338179671.1">
    <property type="nucleotide sequence ID" value="NZ_JAEKNQ010000038.1"/>
</dbReference>
<dbReference type="Gene3D" id="3.30.65.10">
    <property type="entry name" value="Bacterial Topoisomerase I, domain 1"/>
    <property type="match status" value="4"/>
</dbReference>
<dbReference type="Pfam" id="PF01131">
    <property type="entry name" value="Topoisom_bac"/>
    <property type="match status" value="1"/>
</dbReference>
<feature type="site" description="Interaction with DNA" evidence="10">
    <location>
        <position position="141"/>
    </location>
</feature>
<comment type="catalytic activity">
    <reaction evidence="1 10">
        <text>ATP-independent breakage of single-stranded DNA, followed by passage and rejoining.</text>
        <dbReference type="EC" id="5.6.2.1"/>
    </reaction>
</comment>
<dbReference type="SUPFAM" id="SSF57783">
    <property type="entry name" value="Zinc beta-ribbon"/>
    <property type="match status" value="4"/>
</dbReference>
<gene>
    <name evidence="10 14" type="primary">topA</name>
    <name evidence="14" type="ORF">JF888_10070</name>
</gene>
<dbReference type="CDD" id="cd00186">
    <property type="entry name" value="TOP1Ac"/>
    <property type="match status" value="1"/>
</dbReference>
<sequence>MAPGLIIVESPAKARTLKRFLGDRFDVLASMGHVRDLPGKDLAVDVEDNFRPRYEVVDSRKQVLSELKKAAGKRSDVILASDPDREGEAIAWHLCEVLKLRSPRRIEFHEITDAAVNNALAHPRGIDMRLVNAQQARRVVDRLVGYRLSPFLWRRVQKGIGAGRVQSVALRLVVDREDDIRRFVAEESWTVDALLSQAGSEQRFKARLHRRLAEPEVKLELKTEAEALAAAAELAGAEYRVAGVERRQRAKSAPAPYITSTLQQEASSRLRFAPKRTMRLAQELYEGVDLGAEGATGLITYMRTDSTRVSEEAEKKAKTWIRANAGESYLGKPRQEKSRPGAQDAHEAIRPTDPGRRPEDVRQHLSGDQYRVYDLIWRRFIASRMAPAQYALTTAEVEAGAFGLRASGSVLTFDGFYRVWQRGEDDEDGQLPDLKQGERLDFHQLLPEQHFTQPPPRYTEATLINELEKRGIGRPSTYASIVATIQDHTYVEQKERRLHPTALGEGVNRIMVEHFAEIVDDRYTAAMEERLDEVEAGRREWVPVVGDFFGPLERMLGKASEAMPSATGEECPECHEGQLVLRASRFGPFKGCSRYPKCKYRQATLPGGEAPQPKLLAEACPECGRPLQLRTGRYGEFVGCSGYPECKYIRRDTDPSQNKPTGEKCPECGEGELIERKGRFGQFLSCSRYPDCKYRQNKARAAGTKTAAEPKLLSETCSVCGKPMAERQGRFGPFKSCSDYPRCKGPQKAAGPRLRREKVKV</sequence>
<dbReference type="EMBL" id="JAEKNQ010000038">
    <property type="protein sequence ID" value="MBJ7603517.1"/>
    <property type="molecule type" value="Genomic_DNA"/>
</dbReference>
<evidence type="ECO:0000256" key="6">
    <source>
        <dbReference type="ARBA" id="ARBA00022842"/>
    </source>
</evidence>
<dbReference type="Gene3D" id="1.10.460.10">
    <property type="entry name" value="Topoisomerase I, domain 2"/>
    <property type="match status" value="1"/>
</dbReference>
<evidence type="ECO:0000313" key="14">
    <source>
        <dbReference type="EMBL" id="MBJ7603517.1"/>
    </source>
</evidence>
<feature type="site" description="Interaction with DNA" evidence="10">
    <location>
        <position position="303"/>
    </location>
</feature>
<dbReference type="Gene3D" id="1.10.290.10">
    <property type="entry name" value="Topoisomerase I, domain 4"/>
    <property type="match status" value="1"/>
</dbReference>
<evidence type="ECO:0000256" key="8">
    <source>
        <dbReference type="ARBA" id="ARBA00023125"/>
    </source>
</evidence>
<dbReference type="PROSITE" id="PS00396">
    <property type="entry name" value="TOPO_IA_1"/>
    <property type="match status" value="1"/>
</dbReference>
<comment type="caution">
    <text evidence="14">The sequence shown here is derived from an EMBL/GenBank/DDBJ whole genome shotgun (WGS) entry which is preliminary data.</text>
</comment>
<dbReference type="SMART" id="SM00493">
    <property type="entry name" value="TOPRIM"/>
    <property type="match status" value="1"/>
</dbReference>
<evidence type="ECO:0000256" key="2">
    <source>
        <dbReference type="ARBA" id="ARBA00009446"/>
    </source>
</evidence>
<feature type="site" description="Interaction with DNA" evidence="10">
    <location>
        <position position="146"/>
    </location>
</feature>
<evidence type="ECO:0000256" key="9">
    <source>
        <dbReference type="ARBA" id="ARBA00023235"/>
    </source>
</evidence>
<dbReference type="SUPFAM" id="SSF56712">
    <property type="entry name" value="Prokaryotic type I DNA topoisomerase"/>
    <property type="match status" value="1"/>
</dbReference>
<dbReference type="Gene3D" id="2.70.20.10">
    <property type="entry name" value="Topoisomerase I, domain 3"/>
    <property type="match status" value="1"/>
</dbReference>